<reference evidence="3 4" key="1">
    <citation type="submission" date="2016-11" db="UniProtKB">
        <authorList>
            <consortium name="WormBaseParasite"/>
        </authorList>
    </citation>
    <scope>IDENTIFICATION</scope>
</reference>
<feature type="compositionally biased region" description="Low complexity" evidence="1">
    <location>
        <begin position="15"/>
        <end position="37"/>
    </location>
</feature>
<dbReference type="Proteomes" id="UP000095280">
    <property type="component" value="Unplaced"/>
</dbReference>
<dbReference type="WBParaSite" id="maker-uti_cns_0006331-snap-gene-0.4-mRNA-1">
    <property type="protein sequence ID" value="maker-uti_cns_0006331-snap-gene-0.4-mRNA-1"/>
    <property type="gene ID" value="maker-uti_cns_0006331-snap-gene-0.4"/>
</dbReference>
<dbReference type="AlphaFoldDB" id="A0A1I8I9M1"/>
<feature type="compositionally biased region" description="Low complexity" evidence="1">
    <location>
        <begin position="62"/>
        <end position="82"/>
    </location>
</feature>
<sequence length="124" mass="13970">MRTYEGQVNSVSSLAPHRPAAAAQPQSPVGVRPNTDNLDQLLDNLLEPAFGRRDIESEYLNQQQQQQQQHYQRQRQQPTRVAPQPPPPPPAAAPAVEPISDRERLLLEELARAQVQLKELRRAA</sequence>
<feature type="compositionally biased region" description="Pro residues" evidence="1">
    <location>
        <begin position="83"/>
        <end position="92"/>
    </location>
</feature>
<dbReference type="WBParaSite" id="maker-uti_cns_0010841-snap-gene-0.3-mRNA-1">
    <property type="protein sequence ID" value="maker-uti_cns_0010841-snap-gene-0.3-mRNA-1"/>
    <property type="gene ID" value="maker-uti_cns_0010841-snap-gene-0.3"/>
</dbReference>
<name>A0A1I8I9M1_9PLAT</name>
<proteinExistence type="predicted"/>
<evidence type="ECO:0000313" key="2">
    <source>
        <dbReference type="Proteomes" id="UP000095280"/>
    </source>
</evidence>
<protein>
    <submittedName>
        <fullName evidence="3 4">Rbsn domain-containing protein</fullName>
    </submittedName>
</protein>
<keyword evidence="2" id="KW-1185">Reference proteome</keyword>
<feature type="region of interest" description="Disordered" evidence="1">
    <location>
        <begin position="1"/>
        <end position="37"/>
    </location>
</feature>
<accession>A0A1I8I9M1</accession>
<feature type="region of interest" description="Disordered" evidence="1">
    <location>
        <begin position="59"/>
        <end position="100"/>
    </location>
</feature>
<organism evidence="2 4">
    <name type="scientific">Macrostomum lignano</name>
    <dbReference type="NCBI Taxonomy" id="282301"/>
    <lineage>
        <taxon>Eukaryota</taxon>
        <taxon>Metazoa</taxon>
        <taxon>Spiralia</taxon>
        <taxon>Lophotrochozoa</taxon>
        <taxon>Platyhelminthes</taxon>
        <taxon>Rhabditophora</taxon>
        <taxon>Macrostomorpha</taxon>
        <taxon>Macrostomida</taxon>
        <taxon>Macrostomidae</taxon>
        <taxon>Macrostomum</taxon>
    </lineage>
</organism>
<evidence type="ECO:0000313" key="3">
    <source>
        <dbReference type="WBParaSite" id="maker-uti_cns_0006331-snap-gene-0.4-mRNA-1"/>
    </source>
</evidence>
<evidence type="ECO:0000313" key="4">
    <source>
        <dbReference type="WBParaSite" id="maker-uti_cns_0010841-snap-gene-0.3-mRNA-1"/>
    </source>
</evidence>
<evidence type="ECO:0000256" key="1">
    <source>
        <dbReference type="SAM" id="MobiDB-lite"/>
    </source>
</evidence>
<feature type="compositionally biased region" description="Polar residues" evidence="1">
    <location>
        <begin position="1"/>
        <end position="13"/>
    </location>
</feature>